<dbReference type="GO" id="GO:0003676">
    <property type="term" value="F:nucleic acid binding"/>
    <property type="evidence" value="ECO:0007669"/>
    <property type="project" value="InterPro"/>
</dbReference>
<dbReference type="GO" id="GO:0003964">
    <property type="term" value="F:RNA-directed DNA polymerase activity"/>
    <property type="evidence" value="ECO:0007669"/>
    <property type="project" value="UniProtKB-EC"/>
</dbReference>
<dbReference type="AlphaFoldDB" id="A0A147BB05"/>
<dbReference type="Pfam" id="PF17921">
    <property type="entry name" value="Integrase_H2C2"/>
    <property type="match status" value="1"/>
</dbReference>
<proteinExistence type="predicted"/>
<dbReference type="FunFam" id="3.30.420.10:FF:000063">
    <property type="entry name" value="Retrovirus-related Pol polyprotein from transposon 297-like Protein"/>
    <property type="match status" value="1"/>
</dbReference>
<feature type="region of interest" description="Disordered" evidence="2">
    <location>
        <begin position="359"/>
        <end position="381"/>
    </location>
</feature>
<name>A0A147BB05_IXORI</name>
<dbReference type="PANTHER" id="PTHR37984">
    <property type="entry name" value="PROTEIN CBG26694"/>
    <property type="match status" value="1"/>
</dbReference>
<dbReference type="Gene3D" id="1.10.340.70">
    <property type="match status" value="1"/>
</dbReference>
<evidence type="ECO:0000256" key="2">
    <source>
        <dbReference type="SAM" id="MobiDB-lite"/>
    </source>
</evidence>
<dbReference type="Pfam" id="PF00665">
    <property type="entry name" value="rve"/>
    <property type="match status" value="1"/>
</dbReference>
<dbReference type="InterPro" id="IPR012337">
    <property type="entry name" value="RNaseH-like_sf"/>
</dbReference>
<feature type="non-terminal residue" evidence="4">
    <location>
        <position position="1"/>
    </location>
</feature>
<organism evidence="4">
    <name type="scientific">Ixodes ricinus</name>
    <name type="common">Common tick</name>
    <name type="synonym">Acarus ricinus</name>
    <dbReference type="NCBI Taxonomy" id="34613"/>
    <lineage>
        <taxon>Eukaryota</taxon>
        <taxon>Metazoa</taxon>
        <taxon>Ecdysozoa</taxon>
        <taxon>Arthropoda</taxon>
        <taxon>Chelicerata</taxon>
        <taxon>Arachnida</taxon>
        <taxon>Acari</taxon>
        <taxon>Parasitiformes</taxon>
        <taxon>Ixodida</taxon>
        <taxon>Ixodoidea</taxon>
        <taxon>Ixodidae</taxon>
        <taxon>Ixodinae</taxon>
        <taxon>Ixodes</taxon>
    </lineage>
</organism>
<dbReference type="GO" id="GO:0015074">
    <property type="term" value="P:DNA integration"/>
    <property type="evidence" value="ECO:0007669"/>
    <property type="project" value="InterPro"/>
</dbReference>
<dbReference type="EC" id="2.7.7.49" evidence="1"/>
<feature type="compositionally biased region" description="Basic and acidic residues" evidence="2">
    <location>
        <begin position="270"/>
        <end position="289"/>
    </location>
</feature>
<feature type="region of interest" description="Disordered" evidence="2">
    <location>
        <begin position="428"/>
        <end position="473"/>
    </location>
</feature>
<dbReference type="InterPro" id="IPR050951">
    <property type="entry name" value="Retrovirus_Pol_polyprotein"/>
</dbReference>
<dbReference type="SUPFAM" id="SSF53098">
    <property type="entry name" value="Ribonuclease H-like"/>
    <property type="match status" value="1"/>
</dbReference>
<feature type="compositionally biased region" description="Polar residues" evidence="2">
    <location>
        <begin position="428"/>
        <end position="449"/>
    </location>
</feature>
<dbReference type="InterPro" id="IPR041588">
    <property type="entry name" value="Integrase_H2C2"/>
</dbReference>
<protein>
    <recommendedName>
        <fullName evidence="1">RNA-directed DNA polymerase</fullName>
        <ecNumber evidence="1">2.7.7.49</ecNumber>
    </recommendedName>
</protein>
<evidence type="ECO:0000313" key="4">
    <source>
        <dbReference type="EMBL" id="JAR87934.1"/>
    </source>
</evidence>
<feature type="domain" description="Integrase catalytic" evidence="3">
    <location>
        <begin position="77"/>
        <end position="234"/>
    </location>
</feature>
<dbReference type="PROSITE" id="PS50994">
    <property type="entry name" value="INTEGRASE"/>
    <property type="match status" value="1"/>
</dbReference>
<dbReference type="Gene3D" id="3.30.420.10">
    <property type="entry name" value="Ribonuclease H-like superfamily/Ribonuclease H"/>
    <property type="match status" value="1"/>
</dbReference>
<reference evidence="4" key="1">
    <citation type="journal article" date="2018" name="PLoS Negl. Trop. Dis.">
        <title>Sialome diversity of ticks revealed by RNAseq of single tick salivary glands.</title>
        <authorList>
            <person name="Perner J."/>
            <person name="Kropackova S."/>
            <person name="Kopacek P."/>
            <person name="Ribeiro J.M."/>
        </authorList>
    </citation>
    <scope>NUCLEOTIDE SEQUENCE</scope>
    <source>
        <strain evidence="4">Siblings of single egg batch collected in Ceske Budejovice</strain>
        <tissue evidence="4">Salivary glands</tissue>
    </source>
</reference>
<sequence length="473" mass="53306">VFREDKVVVPDLLTSDLVSFSHEAHPGIVKTKQRLRDKFWWPLVDRQVECAVRSCHVCQSADKSARPVVAPLRPVTLPEKPWQKLAMDIVGPLNLTTAGPKFVITLVDYHSKWPEVCFANSVTSQAVIDFLRGVFSREGYPEELVTDNGPQFKSRLFEDFLNQRGIKPCVSSVYYPQANGLVERFNRSLKDFIQVSVLEGRPLKEAVVDYLGVYRSTPHSTTGVSPAHLLHGRQPRTRLDIIGLPSKNFFQEPATAMEQLRARVQSKQRSTKEYTDAKRSAKTPRFKEGDYVRVRKPTSSNKAELSYSRPVKIQKQLGPGTFRLEDGRSWNASKLVAVPEECVTERGKWLLHLLPVPGDQEQPARRTVSDNQGESSVGESREVLATPCQVSVGADSVEERRLEASATPIQITMEPDSVEECQEVLTSPIQMSQDEVSAVPTQAQGTTWTDGPRRRPSTRERRHPSRLQDFHMN</sequence>
<dbReference type="InterPro" id="IPR001584">
    <property type="entry name" value="Integrase_cat-core"/>
</dbReference>
<feature type="compositionally biased region" description="Polar residues" evidence="2">
    <location>
        <begin position="369"/>
        <end position="378"/>
    </location>
</feature>
<accession>A0A147BB05</accession>
<dbReference type="EMBL" id="GEGO01007470">
    <property type="protein sequence ID" value="JAR87934.1"/>
    <property type="molecule type" value="Transcribed_RNA"/>
</dbReference>
<evidence type="ECO:0000256" key="1">
    <source>
        <dbReference type="ARBA" id="ARBA00012493"/>
    </source>
</evidence>
<feature type="region of interest" description="Disordered" evidence="2">
    <location>
        <begin position="265"/>
        <end position="289"/>
    </location>
</feature>
<evidence type="ECO:0000259" key="3">
    <source>
        <dbReference type="PROSITE" id="PS50994"/>
    </source>
</evidence>
<dbReference type="PANTHER" id="PTHR37984:SF15">
    <property type="entry name" value="INTEGRASE CATALYTIC DOMAIN-CONTAINING PROTEIN"/>
    <property type="match status" value="1"/>
</dbReference>
<dbReference type="InterPro" id="IPR036397">
    <property type="entry name" value="RNaseH_sf"/>
</dbReference>